<feature type="compositionally biased region" description="Basic and acidic residues" evidence="1">
    <location>
        <begin position="1380"/>
        <end position="1389"/>
    </location>
</feature>
<evidence type="ECO:0000313" key="2">
    <source>
        <dbReference type="EMBL" id="JAT88200.1"/>
    </source>
</evidence>
<gene>
    <name evidence="2" type="ORF">g.15781</name>
</gene>
<feature type="compositionally biased region" description="Polar residues" evidence="1">
    <location>
        <begin position="828"/>
        <end position="837"/>
    </location>
</feature>
<reference evidence="2" key="1">
    <citation type="submission" date="2015-09" db="EMBL/GenBank/DDBJ databases">
        <title>De novo assembly of Pectinophora gossypiella (Pink Bollworm) gut transcriptome.</title>
        <authorList>
            <person name="Tassone E.E."/>
        </authorList>
    </citation>
    <scope>NUCLEOTIDE SEQUENCE</scope>
</reference>
<accession>A0A1E1WMH0</accession>
<feature type="region of interest" description="Disordered" evidence="1">
    <location>
        <begin position="823"/>
        <end position="845"/>
    </location>
</feature>
<feature type="region of interest" description="Disordered" evidence="1">
    <location>
        <begin position="1025"/>
        <end position="1050"/>
    </location>
</feature>
<feature type="region of interest" description="Disordered" evidence="1">
    <location>
        <begin position="370"/>
        <end position="421"/>
    </location>
</feature>
<dbReference type="OrthoDB" id="6784780at2759"/>
<feature type="compositionally biased region" description="Polar residues" evidence="1">
    <location>
        <begin position="378"/>
        <end position="399"/>
    </location>
</feature>
<feature type="region of interest" description="Disordered" evidence="1">
    <location>
        <begin position="1358"/>
        <end position="1389"/>
    </location>
</feature>
<evidence type="ECO:0000256" key="1">
    <source>
        <dbReference type="SAM" id="MobiDB-lite"/>
    </source>
</evidence>
<organism evidence="2">
    <name type="scientific">Pectinophora gossypiella</name>
    <name type="common">Cotton pink bollworm</name>
    <name type="synonym">Depressaria gossypiella</name>
    <dbReference type="NCBI Taxonomy" id="13191"/>
    <lineage>
        <taxon>Eukaryota</taxon>
        <taxon>Metazoa</taxon>
        <taxon>Ecdysozoa</taxon>
        <taxon>Arthropoda</taxon>
        <taxon>Hexapoda</taxon>
        <taxon>Insecta</taxon>
        <taxon>Pterygota</taxon>
        <taxon>Neoptera</taxon>
        <taxon>Endopterygota</taxon>
        <taxon>Lepidoptera</taxon>
        <taxon>Glossata</taxon>
        <taxon>Ditrysia</taxon>
        <taxon>Gelechioidea</taxon>
        <taxon>Gelechiidae</taxon>
        <taxon>Apatetrinae</taxon>
        <taxon>Pectinophora</taxon>
    </lineage>
</organism>
<proteinExistence type="predicted"/>
<feature type="compositionally biased region" description="Basic and acidic residues" evidence="1">
    <location>
        <begin position="1359"/>
        <end position="1369"/>
    </location>
</feature>
<feature type="compositionally biased region" description="Low complexity" evidence="1">
    <location>
        <begin position="1033"/>
        <end position="1050"/>
    </location>
</feature>
<dbReference type="EMBL" id="GDQN01002854">
    <property type="protein sequence ID" value="JAT88200.1"/>
    <property type="molecule type" value="Transcribed_RNA"/>
</dbReference>
<feature type="compositionally biased region" description="Polar residues" evidence="1">
    <location>
        <begin position="408"/>
        <end position="420"/>
    </location>
</feature>
<protein>
    <submittedName>
        <fullName evidence="2">Uncharacterized protein</fullName>
    </submittedName>
</protein>
<sequence>MIEILMYIIIQKRKKDIDVRQFLQMWNEGEDEGSENAKEVIIKTNNTNNNANHYENNNQEQLYVLGLVNVPSEELGKYEHIQKVSKLPENIKGYSSIELLHQFEEVIESSNLNNYNAKPPTSREFRGPVKGNMPMHSIAIPPRPISPLDVEAKISQSVIHKEVGCNFEIKPCSPKMLNVEVATPVQNVLAERAIEKVSNPLIINSPLLPTLEENGNNCNVIKCQDRTSVNETSKVASCKMVNTQYSHSDLNDSVKTNYSLQDLESNSGVCLASLPRLDNDIELNFPEVNQQFINANKVESVITAAPLKDLLPLDIDQSDTTKGDGIESEIGSSINVSVEKDFSKLSKYRKLKRKGTEANTSETNVQALRTDSVIIKNPDNNKSMEQSVEKTTLSKNKPANAQDDPINLSVNTENRGNTNKSDFETKKLQVGKSNDFAIDFSLNSNEHIESKSNIQVSENNTNIKSNYPDDKPFNLQFEEYSPKNKKTNFCEDICSIFQHPDDITKYDENQQNFESNDITNNKDSFDVPNLDVTETIKESLDIEMSDSKSDHGAIHHLQNEEKTNETSIRSGTPERENNEINQVDTIFEEDPEPALNFNLAPNIQYTTNDGSNNCNTNIDKSCTLFDSSFAHVEAQLTSKDENRNSRTNDTKILEKTDEPAKNSALDADIMPEQQVVEILPGQQQDEKIREKTPCNADIFNETLSNHARLRHSNTKYHIHKELWCPFIQKLIMKNEGLCTSPTNNFHNLDETEMGKISVSRTSNDNESRKSIDKESYCDLSFEAVSEQTEDVSLVDKTSHNLNNAPCNVSETDAGVLSPLSLDEESVTDSENSKQSDMSIYDTEKKTSVTRTDISTESNIKNKHANRFSSESIDSHANIETDTDSIDIKTIMSDNLLPHSCLDTEILDSSIGEAKVERIVNITKIEEKACQHVNNDCHFAKDRVSLQVNAFTDNLDEKKLEQKTEMTYMEPISSISKTQDVSPVHEPLFGDIPDKSLQFKEIGETQPLSDHLNSLQHDTLTETVNDDHEELTEQSNDLSSQPNSPSSSLGNSVLQEHLNELSYDNSASNAFFPKKIHCPLTLTNECRGEYIEDMISPDDCALPEANVVKIRRENVEIDYIENPHCDDNKIANNNDHLSELTTEKISISTDFENLNQFVSDVDTDIIDEAIPQSTHNKSRINAVASTDNIFDLDTLQDSTVEMSHNQTIICEQQFKESTKLDKIPPYDSNKVLRCRPSYSSNKLKSLKRSLSDSALDEIRDHTKDDTESAALLLPAYKRKKYVEPKSYVDPQLISESYCAQSNRRNSISIIQNDDNVSFCILIDDNCIITEESEETAKICFTEIPEDCLTCVDDVSINEEGDSRSELKTQQEEFNYEESTPLDDHFSQEEKSLEEPWVDDIACVETVVSDDIAENIVISASTSPKDTDLSDGDYEDETEYYNMNEHTDKLKYIYGDKMCNDDAQFVETLYRTPQMNVNRTLINRESHNIEDCSRYYDKESLERVLSESNTHEEPAGIVDDVEPYVDNASSVDIKQSPDNKENLNLASFNIYSMETLNDYHENNVNTVSNLDMYEIKDGQNNLKNHKEPKENVVSPCESSIDNVFTYKNCTESAKCTISSSPEVSSTTSEDKSSGILLKITNFGGSRISQVNDVKVNPGNKISCKYTEKKDYLSTNSNLPTRTLLTKAAQKYIPPIKESIPDLKVKLALPQHSLIKLKQLKLAKESPKQNVGKPNNVFRKDVPKKLKPKFEDVLKSIDEIQFQMHKEKTKKIKKSIPKVVIKKSENGSHYASTSNKDKFNPDLTGCKWQPWVFIEKSPFIDKMALKNKTRAVFSHRKNIYVLAEKFQKYKSVGSGKFIISQPKLNDSSSGQLKYTIRLKHSY</sequence>
<name>A0A1E1WMH0_PECGO</name>